<sequence>MSDYIDEDFIEFSGFLEEFTSIDQYMEANFEQQTLAMQVEKIRTETPCQLNVEVDDSGTVKIGSIPPMYYVETSFMPVFHNIKINFELVENK</sequence>
<comment type="caution">
    <text evidence="1">The sequence shown here is derived from an EMBL/GenBank/DDBJ whole genome shotgun (WGS) entry which is preliminary data.</text>
</comment>
<organism evidence="1 2">
    <name type="scientific">Flavivirga algicola</name>
    <dbReference type="NCBI Taxonomy" id="2729136"/>
    <lineage>
        <taxon>Bacteria</taxon>
        <taxon>Pseudomonadati</taxon>
        <taxon>Bacteroidota</taxon>
        <taxon>Flavobacteriia</taxon>
        <taxon>Flavobacteriales</taxon>
        <taxon>Flavobacteriaceae</taxon>
        <taxon>Flavivirga</taxon>
    </lineage>
</organism>
<evidence type="ECO:0000313" key="2">
    <source>
        <dbReference type="Proteomes" id="UP000746690"/>
    </source>
</evidence>
<gene>
    <name evidence="1" type="ORF">HHX25_14830</name>
</gene>
<keyword evidence="2" id="KW-1185">Reference proteome</keyword>
<reference evidence="1 2" key="1">
    <citation type="submission" date="2020-04" db="EMBL/GenBank/DDBJ databases">
        <title>A Flavivirga sp. nov.</title>
        <authorList>
            <person name="Sun X."/>
        </authorList>
    </citation>
    <scope>NUCLEOTIDE SEQUENCE [LARGE SCALE GENOMIC DNA]</scope>
    <source>
        <strain evidence="1 2">Y03</strain>
    </source>
</reference>
<dbReference type="EMBL" id="JABBHF010000008">
    <property type="protein sequence ID" value="NMH88786.1"/>
    <property type="molecule type" value="Genomic_DNA"/>
</dbReference>
<protein>
    <submittedName>
        <fullName evidence="1">Uncharacterized protein</fullName>
    </submittedName>
</protein>
<name>A0ABX1RYX1_9FLAO</name>
<dbReference type="RefSeq" id="WP_169675119.1">
    <property type="nucleotide sequence ID" value="NZ_JABBHF010000008.1"/>
</dbReference>
<proteinExistence type="predicted"/>
<dbReference type="Proteomes" id="UP000746690">
    <property type="component" value="Unassembled WGS sequence"/>
</dbReference>
<accession>A0ABX1RYX1</accession>
<evidence type="ECO:0000313" key="1">
    <source>
        <dbReference type="EMBL" id="NMH88786.1"/>
    </source>
</evidence>